<evidence type="ECO:0000313" key="1">
    <source>
        <dbReference type="EMBL" id="MCX2723052.1"/>
    </source>
</evidence>
<gene>
    <name evidence="1" type="ORF">ON753_11810</name>
</gene>
<comment type="caution">
    <text evidence="1">The sequence shown here is derived from an EMBL/GenBank/DDBJ whole genome shotgun (WGS) entry which is preliminary data.</text>
</comment>
<accession>A0ABT3R258</accession>
<keyword evidence="2" id="KW-1185">Reference proteome</keyword>
<name>A0ABT3R258_9HYPH</name>
<reference evidence="1 2" key="1">
    <citation type="journal article" date="2016" name="Int. J. Syst. Evol. Microbiol.">
        <title>Labrenzia salina sp. nov., isolated from the rhizosphere of the halophyte Arthrocnemum macrostachyum.</title>
        <authorList>
            <person name="Camacho M."/>
            <person name="Redondo-Gomez S."/>
            <person name="Rodriguez-Llorente I."/>
            <person name="Rohde M."/>
            <person name="Sproer C."/>
            <person name="Schumann P."/>
            <person name="Klenk H.P."/>
            <person name="Montero-Calasanz M.D.C."/>
        </authorList>
    </citation>
    <scope>NUCLEOTIDE SEQUENCE [LARGE SCALE GENOMIC DNA]</scope>
    <source>
        <strain evidence="1 2">DSM 29163</strain>
    </source>
</reference>
<dbReference type="Proteomes" id="UP001300261">
    <property type="component" value="Unassembled WGS sequence"/>
</dbReference>
<sequence>MAQAARIVLREHERLTQPICYLLAHAIELALKSALRASGVSLEAPRKNVGHDLDGAARRVIKLGQDPVSAVVQERVDEIGLLNVYHQAKEFEHRVTGARTYPHPDMLLQFLEELLENVEPLAYSVLPDR</sequence>
<evidence type="ECO:0000313" key="2">
    <source>
        <dbReference type="Proteomes" id="UP001300261"/>
    </source>
</evidence>
<evidence type="ECO:0008006" key="3">
    <source>
        <dbReference type="Google" id="ProtNLM"/>
    </source>
</evidence>
<dbReference type="EMBL" id="JAPEVI010000003">
    <property type="protein sequence ID" value="MCX2723052.1"/>
    <property type="molecule type" value="Genomic_DNA"/>
</dbReference>
<organism evidence="1 2">
    <name type="scientific">Roseibium salinum</name>
    <dbReference type="NCBI Taxonomy" id="1604349"/>
    <lineage>
        <taxon>Bacteria</taxon>
        <taxon>Pseudomonadati</taxon>
        <taxon>Pseudomonadota</taxon>
        <taxon>Alphaproteobacteria</taxon>
        <taxon>Hyphomicrobiales</taxon>
        <taxon>Stappiaceae</taxon>
        <taxon>Roseibium</taxon>
    </lineage>
</organism>
<protein>
    <recommendedName>
        <fullName evidence="3">HEPN domain-containing protein</fullName>
    </recommendedName>
</protein>
<dbReference type="RefSeq" id="WP_265962727.1">
    <property type="nucleotide sequence ID" value="NZ_JAPEVI010000003.1"/>
</dbReference>
<proteinExistence type="predicted"/>